<gene>
    <name evidence="1" type="ORF">Pyn_13564</name>
</gene>
<evidence type="ECO:0000313" key="1">
    <source>
        <dbReference type="EMBL" id="PQQ03398.1"/>
    </source>
</evidence>
<sequence length="56" mass="6159">MVMVPEEATDIVLVANMVLVPLEAANKVVVPEEVMLLEEQVVEELEVKLVVAMQVV</sequence>
<protein>
    <submittedName>
        <fullName evidence="1">Uncharacterized protein</fullName>
    </submittedName>
</protein>
<name>A0A314YG44_PRUYE</name>
<organism evidence="1 2">
    <name type="scientific">Prunus yedoensis var. nudiflora</name>
    <dbReference type="NCBI Taxonomy" id="2094558"/>
    <lineage>
        <taxon>Eukaryota</taxon>
        <taxon>Viridiplantae</taxon>
        <taxon>Streptophyta</taxon>
        <taxon>Embryophyta</taxon>
        <taxon>Tracheophyta</taxon>
        <taxon>Spermatophyta</taxon>
        <taxon>Magnoliopsida</taxon>
        <taxon>eudicotyledons</taxon>
        <taxon>Gunneridae</taxon>
        <taxon>Pentapetalae</taxon>
        <taxon>rosids</taxon>
        <taxon>fabids</taxon>
        <taxon>Rosales</taxon>
        <taxon>Rosaceae</taxon>
        <taxon>Amygdaloideae</taxon>
        <taxon>Amygdaleae</taxon>
        <taxon>Prunus</taxon>
    </lineage>
</organism>
<reference evidence="1 2" key="1">
    <citation type="submission" date="2018-02" db="EMBL/GenBank/DDBJ databases">
        <title>Draft genome of wild Prunus yedoensis var. nudiflora.</title>
        <authorList>
            <person name="Baek S."/>
            <person name="Kim J.-H."/>
            <person name="Choi K."/>
            <person name="Kim G.-B."/>
            <person name="Cho A."/>
            <person name="Jang H."/>
            <person name="Shin C.-H."/>
            <person name="Yu H.-J."/>
            <person name="Mun J.-H."/>
        </authorList>
    </citation>
    <scope>NUCLEOTIDE SEQUENCE [LARGE SCALE GENOMIC DNA]</scope>
    <source>
        <strain evidence="2">cv. Jeju island</strain>
        <tissue evidence="1">Leaf</tissue>
    </source>
</reference>
<proteinExistence type="predicted"/>
<evidence type="ECO:0000313" key="2">
    <source>
        <dbReference type="Proteomes" id="UP000250321"/>
    </source>
</evidence>
<comment type="caution">
    <text evidence="1">The sequence shown here is derived from an EMBL/GenBank/DDBJ whole genome shotgun (WGS) entry which is preliminary data.</text>
</comment>
<accession>A0A314YG44</accession>
<dbReference type="EMBL" id="PJQY01001351">
    <property type="protein sequence ID" value="PQQ03398.1"/>
    <property type="molecule type" value="Genomic_DNA"/>
</dbReference>
<dbReference type="AlphaFoldDB" id="A0A314YG44"/>
<dbReference type="Proteomes" id="UP000250321">
    <property type="component" value="Unassembled WGS sequence"/>
</dbReference>
<keyword evidence="2" id="KW-1185">Reference proteome</keyword>